<evidence type="ECO:0000256" key="2">
    <source>
        <dbReference type="ARBA" id="ARBA00022475"/>
    </source>
</evidence>
<keyword evidence="7 8" id="KW-0472">Membrane</keyword>
<evidence type="ECO:0000256" key="5">
    <source>
        <dbReference type="ARBA" id="ARBA00022842"/>
    </source>
</evidence>
<keyword evidence="4 8" id="KW-0812">Transmembrane</keyword>
<dbReference type="OrthoDB" id="158672at2759"/>
<keyword evidence="11" id="KW-1185">Reference proteome</keyword>
<feature type="transmembrane region" description="Helical" evidence="8">
    <location>
        <begin position="18"/>
        <end position="36"/>
    </location>
</feature>
<evidence type="ECO:0000256" key="7">
    <source>
        <dbReference type="ARBA" id="ARBA00023136"/>
    </source>
</evidence>
<dbReference type="Gene3D" id="3.40.50.1000">
    <property type="entry name" value="HAD superfamily/HAD-like"/>
    <property type="match status" value="1"/>
</dbReference>
<dbReference type="SUPFAM" id="SSF81660">
    <property type="entry name" value="Metal cation-transporting ATPase, ATP-binding domain N"/>
    <property type="match status" value="1"/>
</dbReference>
<keyword evidence="3" id="KW-0597">Phosphoprotein</keyword>
<dbReference type="Proteomes" id="UP000269721">
    <property type="component" value="Unassembled WGS sequence"/>
</dbReference>
<dbReference type="PANTHER" id="PTHR42861">
    <property type="entry name" value="CALCIUM-TRANSPORTING ATPASE"/>
    <property type="match status" value="1"/>
</dbReference>
<dbReference type="Gene3D" id="1.20.1110.10">
    <property type="entry name" value="Calcium-transporting ATPase, transmembrane domain"/>
    <property type="match status" value="1"/>
</dbReference>
<dbReference type="PRINTS" id="PR01836">
    <property type="entry name" value="MGATPASE"/>
</dbReference>
<dbReference type="InterPro" id="IPR023214">
    <property type="entry name" value="HAD_sf"/>
</dbReference>
<sequence>MDGLNEFSCYKPLRWWRVLYNAALHPFILLLVILAISDVAIPPPGWNSFGYLMIMSTASVALRFWQEMKSNGQATEITSLILCQSALTGESMPVAKTPTSSTIQTAFLDLPNICLFGTSVVSGTGLAVVMRTGDHIHPSEVAEELTTRNKPTAFDKGVKTVSYVLIAFMLVMVPIAILVQGLTQQGWTNAVLFGLSVAVGLTPEMLPMIVNANQAKGAMVLTKERAIVKQLSAIQNIGATDILCSDKTGTLTCDEIVLQRAINTDGIDDRSGMRNLLDMAIITAAEIIEPGTEAANFDGDYTCFDEIPFDFLRRRVSVFLHEKTAAEDDLLLICKGAVEEVIEISTSVRQGNSVSIITDDDRHRLLDLAESMSRDGLRVLAVAGRPIKRHPGTTAEDGVIVAHEYSRADERDLVLY</sequence>
<proteinExistence type="predicted"/>
<evidence type="ECO:0000256" key="1">
    <source>
        <dbReference type="ARBA" id="ARBA00004651"/>
    </source>
</evidence>
<evidence type="ECO:0000256" key="3">
    <source>
        <dbReference type="ARBA" id="ARBA00022553"/>
    </source>
</evidence>
<accession>A0A4P9WBP7</accession>
<dbReference type="InterPro" id="IPR008250">
    <property type="entry name" value="ATPase_P-typ_transduc_dom_A_sf"/>
</dbReference>
<dbReference type="GO" id="GO:0000166">
    <property type="term" value="F:nucleotide binding"/>
    <property type="evidence" value="ECO:0007669"/>
    <property type="project" value="InterPro"/>
</dbReference>
<dbReference type="InterPro" id="IPR059000">
    <property type="entry name" value="ATPase_P-type_domA"/>
</dbReference>
<evidence type="ECO:0000256" key="4">
    <source>
        <dbReference type="ARBA" id="ARBA00022692"/>
    </source>
</evidence>
<dbReference type="Gene3D" id="2.70.150.10">
    <property type="entry name" value="Calcium-transporting ATPase, cytoplasmic transduction domain A"/>
    <property type="match status" value="1"/>
</dbReference>
<dbReference type="AlphaFoldDB" id="A0A4P9WBP7"/>
<organism evidence="10 11">
    <name type="scientific">Blyttiomyces helicus</name>
    <dbReference type="NCBI Taxonomy" id="388810"/>
    <lineage>
        <taxon>Eukaryota</taxon>
        <taxon>Fungi</taxon>
        <taxon>Fungi incertae sedis</taxon>
        <taxon>Chytridiomycota</taxon>
        <taxon>Chytridiomycota incertae sedis</taxon>
        <taxon>Chytridiomycetes</taxon>
        <taxon>Chytridiomycetes incertae sedis</taxon>
        <taxon>Blyttiomyces</taxon>
    </lineage>
</organism>
<dbReference type="PROSITE" id="PS00154">
    <property type="entry name" value="ATPASE_E1_E2"/>
    <property type="match status" value="1"/>
</dbReference>
<dbReference type="Gene3D" id="3.40.1110.10">
    <property type="entry name" value="Calcium-transporting ATPase, cytoplasmic domain N"/>
    <property type="match status" value="1"/>
</dbReference>
<dbReference type="InterPro" id="IPR023299">
    <property type="entry name" value="ATPase_P-typ_cyto_dom_N"/>
</dbReference>
<feature type="transmembrane region" description="Helical" evidence="8">
    <location>
        <begin position="48"/>
        <end position="65"/>
    </location>
</feature>
<dbReference type="GO" id="GO:0005886">
    <property type="term" value="C:plasma membrane"/>
    <property type="evidence" value="ECO:0007669"/>
    <property type="project" value="UniProtKB-SubCell"/>
</dbReference>
<dbReference type="Pfam" id="PF13246">
    <property type="entry name" value="Cation_ATPase"/>
    <property type="match status" value="1"/>
</dbReference>
<dbReference type="EMBL" id="KZ996782">
    <property type="protein sequence ID" value="RKO88340.1"/>
    <property type="molecule type" value="Genomic_DNA"/>
</dbReference>
<dbReference type="SUPFAM" id="SSF81653">
    <property type="entry name" value="Calcium ATPase, transduction domain A"/>
    <property type="match status" value="1"/>
</dbReference>
<dbReference type="GO" id="GO:0015444">
    <property type="term" value="F:P-type magnesium transporter activity"/>
    <property type="evidence" value="ECO:0007669"/>
    <property type="project" value="InterPro"/>
</dbReference>
<reference evidence="11" key="1">
    <citation type="journal article" date="2018" name="Nat. Microbiol.">
        <title>Leveraging single-cell genomics to expand the fungal tree of life.</title>
        <authorList>
            <person name="Ahrendt S.R."/>
            <person name="Quandt C.A."/>
            <person name="Ciobanu D."/>
            <person name="Clum A."/>
            <person name="Salamov A."/>
            <person name="Andreopoulos B."/>
            <person name="Cheng J.F."/>
            <person name="Woyke T."/>
            <person name="Pelin A."/>
            <person name="Henrissat B."/>
            <person name="Reynolds N.K."/>
            <person name="Benny G.L."/>
            <person name="Smith M.E."/>
            <person name="James T.Y."/>
            <person name="Grigoriev I.V."/>
        </authorList>
    </citation>
    <scope>NUCLEOTIDE SEQUENCE [LARGE SCALE GENOMIC DNA]</scope>
</reference>
<comment type="subcellular location">
    <subcellularLocation>
        <location evidence="1">Cell membrane</location>
        <topology evidence="1">Multi-pass membrane protein</topology>
    </subcellularLocation>
</comment>
<dbReference type="Pfam" id="PF00122">
    <property type="entry name" value="E1-E2_ATPase"/>
    <property type="match status" value="1"/>
</dbReference>
<protein>
    <recommendedName>
        <fullName evidence="9">P-type ATPase A domain-containing protein</fullName>
    </recommendedName>
</protein>
<dbReference type="InterPro" id="IPR023298">
    <property type="entry name" value="ATPase_P-typ_TM_dom_sf"/>
</dbReference>
<keyword evidence="6 8" id="KW-1133">Transmembrane helix</keyword>
<gene>
    <name evidence="10" type="ORF">BDK51DRAFT_28374</name>
</gene>
<evidence type="ECO:0000256" key="6">
    <source>
        <dbReference type="ARBA" id="ARBA00022989"/>
    </source>
</evidence>
<evidence type="ECO:0000313" key="10">
    <source>
        <dbReference type="EMBL" id="RKO88340.1"/>
    </source>
</evidence>
<feature type="domain" description="P-type ATPase A" evidence="9">
    <location>
        <begin position="83"/>
        <end position="143"/>
    </location>
</feature>
<evidence type="ECO:0000259" key="9">
    <source>
        <dbReference type="Pfam" id="PF00122"/>
    </source>
</evidence>
<dbReference type="SUPFAM" id="SSF81665">
    <property type="entry name" value="Calcium ATPase, transmembrane domain M"/>
    <property type="match status" value="1"/>
</dbReference>
<dbReference type="InterPro" id="IPR018303">
    <property type="entry name" value="ATPase_P-typ_P_site"/>
</dbReference>
<name>A0A4P9WBP7_9FUNG</name>
<evidence type="ECO:0000256" key="8">
    <source>
        <dbReference type="SAM" id="Phobius"/>
    </source>
</evidence>
<keyword evidence="2" id="KW-1003">Cell membrane</keyword>
<feature type="transmembrane region" description="Helical" evidence="8">
    <location>
        <begin position="160"/>
        <end position="179"/>
    </location>
</feature>
<dbReference type="InterPro" id="IPR006415">
    <property type="entry name" value="P-type_ATPase_IIIB"/>
</dbReference>
<evidence type="ECO:0000313" key="11">
    <source>
        <dbReference type="Proteomes" id="UP000269721"/>
    </source>
</evidence>
<feature type="non-terminal residue" evidence="10">
    <location>
        <position position="416"/>
    </location>
</feature>
<keyword evidence="5" id="KW-0460">Magnesium</keyword>